<gene>
    <name evidence="1" type="ORF">EI290_04905</name>
</gene>
<dbReference type="EMBL" id="RWIS01000002">
    <property type="protein sequence ID" value="RSK36226.1"/>
    <property type="molecule type" value="Genomic_DNA"/>
</dbReference>
<proteinExistence type="predicted"/>
<keyword evidence="2" id="KW-1185">Reference proteome</keyword>
<dbReference type="RefSeq" id="WP_125427327.1">
    <property type="nucleotide sequence ID" value="NZ_RWIS01000002.1"/>
</dbReference>
<evidence type="ECO:0008006" key="3">
    <source>
        <dbReference type="Google" id="ProtNLM"/>
    </source>
</evidence>
<dbReference type="Proteomes" id="UP000280066">
    <property type="component" value="Unassembled WGS sequence"/>
</dbReference>
<evidence type="ECO:0000313" key="1">
    <source>
        <dbReference type="EMBL" id="RSK36226.1"/>
    </source>
</evidence>
<dbReference type="AlphaFoldDB" id="A0A428JRP8"/>
<protein>
    <recommendedName>
        <fullName evidence="3">Outer membrane protein beta-barrel domain-containing protein</fullName>
    </recommendedName>
</protein>
<name>A0A428JRP8_9BACT</name>
<accession>A0A428JRP8</accession>
<comment type="caution">
    <text evidence="1">The sequence shown here is derived from an EMBL/GenBank/DDBJ whole genome shotgun (WGS) entry which is preliminary data.</text>
</comment>
<reference evidence="1 2" key="1">
    <citation type="submission" date="2018-12" db="EMBL/GenBank/DDBJ databases">
        <authorList>
            <person name="Feng G."/>
            <person name="Zhu H."/>
        </authorList>
    </citation>
    <scope>NUCLEOTIDE SEQUENCE [LARGE SCALE GENOMIC DNA]</scope>
    <source>
        <strain evidence="1 2">9PBR-2</strain>
    </source>
</reference>
<sequence>MKRAMIMMILYFLFTAWSLGQEVQHEKHKPKFYISVSRGYNKYEIFYKNNSALPPTTLYFGPWQLVAALNVNNRLFIESSLLRHTEYSRSSAMGISTNGIPMAEYLTSSLKATGFPLMIRYALRKDDNKRLQVDILSNIVFVKHKADSEFKRIEGSDTVGYYYVQGSSFNVYAMVGVSGRYLVYKNLEIIGQIGFNHVLKSVPAEVHTAVIGNRTGLTGNHTIGLRYKFDFKFGKNDKL</sequence>
<evidence type="ECO:0000313" key="2">
    <source>
        <dbReference type="Proteomes" id="UP000280066"/>
    </source>
</evidence>
<organism evidence="1 2">
    <name type="scientific">Hymenobacter metallilatus</name>
    <dbReference type="NCBI Taxonomy" id="2493666"/>
    <lineage>
        <taxon>Bacteria</taxon>
        <taxon>Pseudomonadati</taxon>
        <taxon>Bacteroidota</taxon>
        <taxon>Cytophagia</taxon>
        <taxon>Cytophagales</taxon>
        <taxon>Hymenobacteraceae</taxon>
        <taxon>Hymenobacter</taxon>
    </lineage>
</organism>
<dbReference type="OrthoDB" id="882382at2"/>